<dbReference type="Proteomes" id="UP000245423">
    <property type="component" value="Chromosome 1"/>
</dbReference>
<dbReference type="CDD" id="cd01948">
    <property type="entry name" value="EAL"/>
    <property type="match status" value="1"/>
</dbReference>
<dbReference type="InterPro" id="IPR029787">
    <property type="entry name" value="Nucleotide_cyclase"/>
</dbReference>
<dbReference type="RefSeq" id="WP_005587814.1">
    <property type="nucleotide sequence ID" value="NZ_LT669839.1"/>
</dbReference>
<dbReference type="EC" id="2.7.7.65" evidence="4"/>
<dbReference type="InterPro" id="IPR035965">
    <property type="entry name" value="PAS-like_dom_sf"/>
</dbReference>
<dbReference type="HOGENOM" id="CLU_000445_70_20_9"/>
<dbReference type="SUPFAM" id="SSF55073">
    <property type="entry name" value="Nucleotide cyclase"/>
    <property type="match status" value="1"/>
</dbReference>
<dbReference type="Pfam" id="PF00990">
    <property type="entry name" value="GGDEF"/>
    <property type="match status" value="1"/>
</dbReference>
<dbReference type="InterPro" id="IPR000014">
    <property type="entry name" value="PAS"/>
</dbReference>
<dbReference type="Pfam" id="PF08448">
    <property type="entry name" value="PAS_4"/>
    <property type="match status" value="1"/>
</dbReference>
<dbReference type="NCBIfam" id="TIGR00229">
    <property type="entry name" value="sensory_box"/>
    <property type="match status" value="2"/>
</dbReference>
<organism evidence="4 5">
    <name type="scientific">[Clostridium] ultunense Esp</name>
    <dbReference type="NCBI Taxonomy" id="1288971"/>
    <lineage>
        <taxon>Bacteria</taxon>
        <taxon>Bacillati</taxon>
        <taxon>Bacillota</taxon>
        <taxon>Tissierellia</taxon>
        <taxon>Tissierellales</taxon>
        <taxon>Tepidimicrobiaceae</taxon>
        <taxon>Schnuerera</taxon>
    </lineage>
</organism>
<dbReference type="InterPro" id="IPR001633">
    <property type="entry name" value="EAL_dom"/>
</dbReference>
<dbReference type="SMART" id="SM00052">
    <property type="entry name" value="EAL"/>
    <property type="match status" value="1"/>
</dbReference>
<dbReference type="AlphaFoldDB" id="M1ZLN2"/>
<dbReference type="InterPro" id="IPR013656">
    <property type="entry name" value="PAS_4"/>
</dbReference>
<feature type="domain" description="GGDEF" evidence="3">
    <location>
        <begin position="290"/>
        <end position="423"/>
    </location>
</feature>
<evidence type="ECO:0000313" key="5">
    <source>
        <dbReference type="Proteomes" id="UP000245423"/>
    </source>
</evidence>
<protein>
    <submittedName>
        <fullName evidence="4">Putative Diguanylate cyclase</fullName>
        <ecNumber evidence="4">2.7.7.65</ecNumber>
    </submittedName>
</protein>
<feature type="domain" description="EAL" evidence="2">
    <location>
        <begin position="432"/>
        <end position="686"/>
    </location>
</feature>
<dbReference type="Gene3D" id="3.20.20.450">
    <property type="entry name" value="EAL domain"/>
    <property type="match status" value="1"/>
</dbReference>
<dbReference type="Gene3D" id="3.30.70.270">
    <property type="match status" value="1"/>
</dbReference>
<dbReference type="InterPro" id="IPR043128">
    <property type="entry name" value="Rev_trsase/Diguanyl_cyclase"/>
</dbReference>
<reference evidence="4 5" key="1">
    <citation type="submission" date="2016-11" db="EMBL/GenBank/DDBJ databases">
        <authorList>
            <person name="Manzoor S."/>
        </authorList>
    </citation>
    <scope>NUCLEOTIDE SEQUENCE [LARGE SCALE GENOMIC DNA]</scope>
    <source>
        <strain evidence="4">Clostridium ultunense strain Esp</strain>
    </source>
</reference>
<dbReference type="SMART" id="SM00267">
    <property type="entry name" value="GGDEF"/>
    <property type="match status" value="1"/>
</dbReference>
<evidence type="ECO:0000259" key="2">
    <source>
        <dbReference type="PROSITE" id="PS50883"/>
    </source>
</evidence>
<keyword evidence="4" id="KW-0808">Transferase</keyword>
<dbReference type="GO" id="GO:0052621">
    <property type="term" value="F:diguanylate cyclase activity"/>
    <property type="evidence" value="ECO:0007669"/>
    <property type="project" value="UniProtKB-EC"/>
</dbReference>
<dbReference type="InterPro" id="IPR052155">
    <property type="entry name" value="Biofilm_reg_signaling"/>
</dbReference>
<feature type="domain" description="PAS" evidence="1">
    <location>
        <begin position="131"/>
        <end position="201"/>
    </location>
</feature>
<dbReference type="InterPro" id="IPR000160">
    <property type="entry name" value="GGDEF_dom"/>
</dbReference>
<accession>M1ZLN2</accession>
<keyword evidence="4" id="KW-0548">Nucleotidyltransferase</keyword>
<dbReference type="SUPFAM" id="SSF55785">
    <property type="entry name" value="PYP-like sensor domain (PAS domain)"/>
    <property type="match status" value="2"/>
</dbReference>
<dbReference type="PROSITE" id="PS50112">
    <property type="entry name" value="PAS"/>
    <property type="match status" value="1"/>
</dbReference>
<dbReference type="NCBIfam" id="TIGR00254">
    <property type="entry name" value="GGDEF"/>
    <property type="match status" value="1"/>
</dbReference>
<evidence type="ECO:0000259" key="3">
    <source>
        <dbReference type="PROSITE" id="PS50887"/>
    </source>
</evidence>
<dbReference type="CDD" id="cd00130">
    <property type="entry name" value="PAS"/>
    <property type="match status" value="1"/>
</dbReference>
<dbReference type="Pfam" id="PF00563">
    <property type="entry name" value="EAL"/>
    <property type="match status" value="1"/>
</dbReference>
<keyword evidence="5" id="KW-1185">Reference proteome</keyword>
<dbReference type="EMBL" id="LT669839">
    <property type="protein sequence ID" value="SHD76105.1"/>
    <property type="molecule type" value="Genomic_DNA"/>
</dbReference>
<name>M1ZLN2_9FIRM</name>
<gene>
    <name evidence="4" type="ORF">CUESP1_0724</name>
</gene>
<dbReference type="PROSITE" id="PS50883">
    <property type="entry name" value="EAL"/>
    <property type="match status" value="1"/>
</dbReference>
<dbReference type="SMART" id="SM00091">
    <property type="entry name" value="PAS"/>
    <property type="match status" value="2"/>
</dbReference>
<dbReference type="SUPFAM" id="SSF141868">
    <property type="entry name" value="EAL domain-like"/>
    <property type="match status" value="1"/>
</dbReference>
<dbReference type="CDD" id="cd01949">
    <property type="entry name" value="GGDEF"/>
    <property type="match status" value="1"/>
</dbReference>
<dbReference type="PANTHER" id="PTHR44757">
    <property type="entry name" value="DIGUANYLATE CYCLASE DGCP"/>
    <property type="match status" value="1"/>
</dbReference>
<proteinExistence type="predicted"/>
<sequence>MKDLFNKHNCKYKEMFNNNHTPMLIIDAKTGNIDDANLAACSYYGYIRDKLLKMNIADINVLKEEEVEEEIEKAKKEERKFFQFKHKLSNGEIRNVEVYTGPIKLGNKELLFSIIHDSQERVELESKYKKNKAYFDNLFHNSPEAIAIVDRDYRVLEINNRFEDVFQYNLKDIREKDLTELLCDETLYEASHNFRESIRRGKFIKEEVKRRRKDGKLLDVLLLGFPLVIEGETIGAYCIYSDIREAKEREKKIELLTKCDVLTGLFNRDFFLSNLDYEILKNKRENRLDEKIVVIILCINEFKEIMEALGPLAADNILKEFALRLKEGVGPEDIVARFGEDEFAILIPKIKDMDKLNGLTGEIIECLNMPFYIDANEIKITTSGGISIYPDNSIETIALVRKAEIAMNKSKELNSNMPIKFQNSLDKEVQEYFWIKNSLTRALPNKELFLNYQPIYDTSVNRLVGVEALIRWEHKEMGIIPPAKFIPIAERTGLIHPIGDWVLLNACKQNKKWQDLGYEPIYISVNISALQLEKPGFIKVIERTLEESQLEPKYLQLEITETFFAHKYEYVEDTIGELNELGVKLAIDDFGTGYSSLGQLCQFSINSIKIDRSLISDVHKKSNKNKVVKAVISLAKSLNIDLIAEGVETQEELRFLKENRCTVAQGFLFSKPVRAEKIEKSFQKTIRNLYKKYKD</sequence>
<dbReference type="PROSITE" id="PS50887">
    <property type="entry name" value="GGDEF"/>
    <property type="match status" value="1"/>
</dbReference>
<dbReference type="OrthoDB" id="9805474at2"/>
<dbReference type="InterPro" id="IPR035919">
    <property type="entry name" value="EAL_sf"/>
</dbReference>
<dbReference type="PANTHER" id="PTHR44757:SF2">
    <property type="entry name" value="BIOFILM ARCHITECTURE MAINTENANCE PROTEIN MBAA"/>
    <property type="match status" value="1"/>
</dbReference>
<evidence type="ECO:0000313" key="4">
    <source>
        <dbReference type="EMBL" id="SHD76105.1"/>
    </source>
</evidence>
<dbReference type="Gene3D" id="3.30.450.20">
    <property type="entry name" value="PAS domain"/>
    <property type="match status" value="2"/>
</dbReference>
<evidence type="ECO:0000259" key="1">
    <source>
        <dbReference type="PROSITE" id="PS50112"/>
    </source>
</evidence>
<dbReference type="Pfam" id="PF13426">
    <property type="entry name" value="PAS_9"/>
    <property type="match status" value="1"/>
</dbReference>